<organism evidence="2 3">
    <name type="scientific">Dryococelus australis</name>
    <dbReference type="NCBI Taxonomy" id="614101"/>
    <lineage>
        <taxon>Eukaryota</taxon>
        <taxon>Metazoa</taxon>
        <taxon>Ecdysozoa</taxon>
        <taxon>Arthropoda</taxon>
        <taxon>Hexapoda</taxon>
        <taxon>Insecta</taxon>
        <taxon>Pterygota</taxon>
        <taxon>Neoptera</taxon>
        <taxon>Polyneoptera</taxon>
        <taxon>Phasmatodea</taxon>
        <taxon>Verophasmatodea</taxon>
        <taxon>Anareolatae</taxon>
        <taxon>Phasmatidae</taxon>
        <taxon>Eurycanthinae</taxon>
        <taxon>Dryococelus</taxon>
    </lineage>
</organism>
<dbReference type="Proteomes" id="UP001159363">
    <property type="component" value="Chromosome 3"/>
</dbReference>
<gene>
    <name evidence="2" type="ORF">PR048_007607</name>
</gene>
<comment type="caution">
    <text evidence="2">The sequence shown here is derived from an EMBL/GenBank/DDBJ whole genome shotgun (WGS) entry which is preliminary data.</text>
</comment>
<keyword evidence="1" id="KW-0472">Membrane</keyword>
<evidence type="ECO:0000313" key="2">
    <source>
        <dbReference type="EMBL" id="KAJ8888120.1"/>
    </source>
</evidence>
<evidence type="ECO:0000313" key="3">
    <source>
        <dbReference type="Proteomes" id="UP001159363"/>
    </source>
</evidence>
<accession>A0ABQ9HUQ0</accession>
<protein>
    <submittedName>
        <fullName evidence="2">Uncharacterized protein</fullName>
    </submittedName>
</protein>
<feature type="transmembrane region" description="Helical" evidence="1">
    <location>
        <begin position="107"/>
        <end position="129"/>
    </location>
</feature>
<keyword evidence="1" id="KW-1133">Transmembrane helix</keyword>
<proteinExistence type="predicted"/>
<name>A0ABQ9HUQ0_9NEOP</name>
<evidence type="ECO:0000256" key="1">
    <source>
        <dbReference type="SAM" id="Phobius"/>
    </source>
</evidence>
<sequence length="158" mass="17110">MCVAESLKQLSISSEQQTATQSHVRVALPVIKLPKFSEEIKVAIDSSLVSPPFLFPSTPSSPSPFLAEAMLRCRICRLITSPTAAFTLSSAYPACVMECRLTLIQRGLIIALIMHGLALGVFGGAQLLLPLGCLHHWLNYSNLFTTLIGDNKDLSNVV</sequence>
<reference evidence="2 3" key="1">
    <citation type="submission" date="2023-02" db="EMBL/GenBank/DDBJ databases">
        <title>LHISI_Scaffold_Assembly.</title>
        <authorList>
            <person name="Stuart O.P."/>
            <person name="Cleave R."/>
            <person name="Magrath M.J.L."/>
            <person name="Mikheyev A.S."/>
        </authorList>
    </citation>
    <scope>NUCLEOTIDE SEQUENCE [LARGE SCALE GENOMIC DNA]</scope>
    <source>
        <strain evidence="2">Daus_M_001</strain>
        <tissue evidence="2">Leg muscle</tissue>
    </source>
</reference>
<keyword evidence="3" id="KW-1185">Reference proteome</keyword>
<dbReference type="EMBL" id="JARBHB010000003">
    <property type="protein sequence ID" value="KAJ8888120.1"/>
    <property type="molecule type" value="Genomic_DNA"/>
</dbReference>
<keyword evidence="1" id="KW-0812">Transmembrane</keyword>